<sequence>MATAADMNADSSESAAASAGSVGAKRGKFYHQLVTFEIEGVLHRISRDLLIRWSQFFLDMFKVPQGPGEKEGDSDENPIRLSGCTNDEFESLLEVLYPQEDLRHSTLTKERWTGVLKLSRLWEMREVAAIAIEKMSALELTNVEKINLGKAYGVPTWLEEGYAALVSGTSKPSFAEMQDLGSDTAFRIIWARDENYREATLAAATRSFTANKSDIFCNFCFRSGHGRRTPAVFTAYLPRDCTYCNQNPSTSGYGFYVTAFQGLPSDPSFVPTTIAAQVSEVFKEELEEARRRNDPGPEVKGGRIEDTDKK</sequence>
<dbReference type="Gene3D" id="3.30.710.10">
    <property type="entry name" value="Potassium Channel Kv1.1, Chain A"/>
    <property type="match status" value="1"/>
</dbReference>
<evidence type="ECO:0000313" key="3">
    <source>
        <dbReference type="EMBL" id="KAF5320067.1"/>
    </source>
</evidence>
<gene>
    <name evidence="3" type="ORF">D9611_010341</name>
</gene>
<evidence type="ECO:0000313" key="4">
    <source>
        <dbReference type="Proteomes" id="UP000541558"/>
    </source>
</evidence>
<dbReference type="AlphaFoldDB" id="A0A8H5F1H0"/>
<dbReference type="InterPro" id="IPR011333">
    <property type="entry name" value="SKP1/BTB/POZ_sf"/>
</dbReference>
<feature type="region of interest" description="Disordered" evidence="1">
    <location>
        <begin position="286"/>
        <end position="310"/>
    </location>
</feature>
<keyword evidence="4" id="KW-1185">Reference proteome</keyword>
<name>A0A8H5F1H0_9AGAR</name>
<protein>
    <recommendedName>
        <fullName evidence="2">BTB domain-containing protein</fullName>
    </recommendedName>
</protein>
<accession>A0A8H5F1H0</accession>
<reference evidence="3 4" key="1">
    <citation type="journal article" date="2020" name="ISME J.">
        <title>Uncovering the hidden diversity of litter-decomposition mechanisms in mushroom-forming fungi.</title>
        <authorList>
            <person name="Floudas D."/>
            <person name="Bentzer J."/>
            <person name="Ahren D."/>
            <person name="Johansson T."/>
            <person name="Persson P."/>
            <person name="Tunlid A."/>
        </authorList>
    </citation>
    <scope>NUCLEOTIDE SEQUENCE [LARGE SCALE GENOMIC DNA]</scope>
    <source>
        <strain evidence="3 4">CBS 175.51</strain>
    </source>
</reference>
<dbReference type="OrthoDB" id="2938294at2759"/>
<dbReference type="InterPro" id="IPR000210">
    <property type="entry name" value="BTB/POZ_dom"/>
</dbReference>
<dbReference type="Pfam" id="PF00651">
    <property type="entry name" value="BTB"/>
    <property type="match status" value="1"/>
</dbReference>
<comment type="caution">
    <text evidence="3">The sequence shown here is derived from an EMBL/GenBank/DDBJ whole genome shotgun (WGS) entry which is preliminary data.</text>
</comment>
<feature type="domain" description="BTB" evidence="2">
    <location>
        <begin position="34"/>
        <end position="134"/>
    </location>
</feature>
<dbReference type="EMBL" id="JAACJK010000171">
    <property type="protein sequence ID" value="KAF5320067.1"/>
    <property type="molecule type" value="Genomic_DNA"/>
</dbReference>
<dbReference type="SUPFAM" id="SSF54695">
    <property type="entry name" value="POZ domain"/>
    <property type="match status" value="1"/>
</dbReference>
<evidence type="ECO:0000256" key="1">
    <source>
        <dbReference type="SAM" id="MobiDB-lite"/>
    </source>
</evidence>
<evidence type="ECO:0000259" key="2">
    <source>
        <dbReference type="Pfam" id="PF00651"/>
    </source>
</evidence>
<proteinExistence type="predicted"/>
<organism evidence="3 4">
    <name type="scientific">Ephemerocybe angulata</name>
    <dbReference type="NCBI Taxonomy" id="980116"/>
    <lineage>
        <taxon>Eukaryota</taxon>
        <taxon>Fungi</taxon>
        <taxon>Dikarya</taxon>
        <taxon>Basidiomycota</taxon>
        <taxon>Agaricomycotina</taxon>
        <taxon>Agaricomycetes</taxon>
        <taxon>Agaricomycetidae</taxon>
        <taxon>Agaricales</taxon>
        <taxon>Agaricineae</taxon>
        <taxon>Psathyrellaceae</taxon>
        <taxon>Ephemerocybe</taxon>
    </lineage>
</organism>
<dbReference type="Proteomes" id="UP000541558">
    <property type="component" value="Unassembled WGS sequence"/>
</dbReference>